<dbReference type="VEuPathDB" id="AmoebaDB:EIN_094150"/>
<feature type="compositionally biased region" description="Basic residues" evidence="1">
    <location>
        <begin position="160"/>
        <end position="170"/>
    </location>
</feature>
<keyword evidence="3" id="KW-1185">Reference proteome</keyword>
<feature type="region of interest" description="Disordered" evidence="1">
    <location>
        <begin position="94"/>
        <end position="119"/>
    </location>
</feature>
<dbReference type="AlphaFoldDB" id="A0A0A1U3A1"/>
<sequence length="325" mass="37346">MSSREPNHTEGDGTVQWTEEEQHELDKNMVEYPEDKFTELKRYTLLLTNLPHKRLRDVAARVKYMKYREVHPEMTWQAFCKDKSLIRPQRVVVTTKVPSRSSSQDSDVEGSSVKGKKPEETAMEIIKPDYDNVSGSLGGFEYQDPCTELPSIPSINTKAKPPKKKKAKVVKKAKEKVDKIKMEKFDEKKDEKNVEVKNEKMEEDGEHLPPPTNTLDLDSINSIMMNAETILEAMYQTELENGGLMVEHVVAFVSYVQQMLDFTAEITKPLELPCTIQTPFTAEDVQQLILNPQLIKMYEEQINTIQNDGSVQQVQSQKIEEEKHK</sequence>
<feature type="region of interest" description="Disordered" evidence="1">
    <location>
        <begin position="1"/>
        <end position="24"/>
    </location>
</feature>
<name>A0A0A1U3A1_ENTIV</name>
<evidence type="ECO:0000256" key="1">
    <source>
        <dbReference type="SAM" id="MobiDB-lite"/>
    </source>
</evidence>
<feature type="compositionally biased region" description="Basic and acidic residues" evidence="1">
    <location>
        <begin position="191"/>
        <end position="200"/>
    </location>
</feature>
<organism evidence="2 3">
    <name type="scientific">Entamoeba invadens IP1</name>
    <dbReference type="NCBI Taxonomy" id="370355"/>
    <lineage>
        <taxon>Eukaryota</taxon>
        <taxon>Amoebozoa</taxon>
        <taxon>Evosea</taxon>
        <taxon>Archamoebae</taxon>
        <taxon>Mastigamoebida</taxon>
        <taxon>Entamoebidae</taxon>
        <taxon>Entamoeba</taxon>
    </lineage>
</organism>
<dbReference type="OrthoDB" id="29445at2759"/>
<evidence type="ECO:0000313" key="2">
    <source>
        <dbReference type="EMBL" id="ELP87228.1"/>
    </source>
</evidence>
<evidence type="ECO:0000313" key="3">
    <source>
        <dbReference type="Proteomes" id="UP000014680"/>
    </source>
</evidence>
<reference evidence="2 3" key="1">
    <citation type="submission" date="2012-10" db="EMBL/GenBank/DDBJ databases">
        <authorList>
            <person name="Zafar N."/>
            <person name="Inman J."/>
            <person name="Hall N."/>
            <person name="Lorenzi H."/>
            <person name="Caler E."/>
        </authorList>
    </citation>
    <scope>NUCLEOTIDE SEQUENCE [LARGE SCALE GENOMIC DNA]</scope>
    <source>
        <strain evidence="2 3">IP1</strain>
    </source>
</reference>
<feature type="compositionally biased region" description="Basic and acidic residues" evidence="1">
    <location>
        <begin position="1"/>
        <end position="11"/>
    </location>
</feature>
<dbReference type="RefSeq" id="XP_004253999.1">
    <property type="nucleotide sequence ID" value="XM_004253951.1"/>
</dbReference>
<feature type="region of interest" description="Disordered" evidence="1">
    <location>
        <begin position="151"/>
        <end position="170"/>
    </location>
</feature>
<dbReference type="KEGG" id="eiv:EIN_094150"/>
<protein>
    <submittedName>
        <fullName evidence="2">Uncharacterized protein</fullName>
    </submittedName>
</protein>
<gene>
    <name evidence="2" type="ORF">EIN_094150</name>
</gene>
<dbReference type="GeneID" id="14886377"/>
<feature type="compositionally biased region" description="Low complexity" evidence="1">
    <location>
        <begin position="99"/>
        <end position="113"/>
    </location>
</feature>
<dbReference type="EMBL" id="KB206860">
    <property type="protein sequence ID" value="ELP87228.1"/>
    <property type="molecule type" value="Genomic_DNA"/>
</dbReference>
<feature type="region of interest" description="Disordered" evidence="1">
    <location>
        <begin position="191"/>
        <end position="217"/>
    </location>
</feature>
<accession>A0A0A1U3A1</accession>
<dbReference type="Proteomes" id="UP000014680">
    <property type="component" value="Unassembled WGS sequence"/>
</dbReference>
<dbReference type="OMA" id="MEEDGEH"/>
<proteinExistence type="predicted"/>